<dbReference type="AlphaFoldDB" id="A0AAD1S137"/>
<name>A0AAD1S137_PELCU</name>
<sequence length="207" mass="23251">MAAAEYRRRWKNIKIRGLPDTVTTAEIPHLIRRLLTQLFSAKQAKLMQLDSCYRLPAPPASARGGHRDVIIRFRNGPDKQAFMSATRNKSPYSFEEHQLTFYPDLSRATLDWRRSLRPLMAVLTQFKVLYRWGTPRSLLIPQESGTLKVLESAEDIPNTLQKLGLPATPEGLPTSAPVTQPSTWDPSRVCQFVPAALRGDSATTAVP</sequence>
<keyword evidence="2" id="KW-1185">Reference proteome</keyword>
<protein>
    <submittedName>
        <fullName evidence="1">Uncharacterized protein</fullName>
    </submittedName>
</protein>
<reference evidence="1" key="1">
    <citation type="submission" date="2022-03" db="EMBL/GenBank/DDBJ databases">
        <authorList>
            <person name="Alioto T."/>
            <person name="Alioto T."/>
            <person name="Gomez Garrido J."/>
        </authorList>
    </citation>
    <scope>NUCLEOTIDE SEQUENCE</scope>
</reference>
<accession>A0AAD1S137</accession>
<dbReference type="InterPro" id="IPR004244">
    <property type="entry name" value="Transposase_22"/>
</dbReference>
<evidence type="ECO:0000313" key="2">
    <source>
        <dbReference type="Proteomes" id="UP001295444"/>
    </source>
</evidence>
<dbReference type="Gene3D" id="3.30.70.1820">
    <property type="entry name" value="L1 transposable element, RRM domain"/>
    <property type="match status" value="1"/>
</dbReference>
<dbReference type="EMBL" id="OW240915">
    <property type="protein sequence ID" value="CAH2285070.1"/>
    <property type="molecule type" value="Genomic_DNA"/>
</dbReference>
<organism evidence="1 2">
    <name type="scientific">Pelobates cultripes</name>
    <name type="common">Western spadefoot toad</name>
    <dbReference type="NCBI Taxonomy" id="61616"/>
    <lineage>
        <taxon>Eukaryota</taxon>
        <taxon>Metazoa</taxon>
        <taxon>Chordata</taxon>
        <taxon>Craniata</taxon>
        <taxon>Vertebrata</taxon>
        <taxon>Euteleostomi</taxon>
        <taxon>Amphibia</taxon>
        <taxon>Batrachia</taxon>
        <taxon>Anura</taxon>
        <taxon>Pelobatoidea</taxon>
        <taxon>Pelobatidae</taxon>
        <taxon>Pelobates</taxon>
    </lineage>
</organism>
<proteinExistence type="predicted"/>
<dbReference type="PANTHER" id="PTHR11505">
    <property type="entry name" value="L1 TRANSPOSABLE ELEMENT-RELATED"/>
    <property type="match status" value="1"/>
</dbReference>
<evidence type="ECO:0000313" key="1">
    <source>
        <dbReference type="EMBL" id="CAH2285070.1"/>
    </source>
</evidence>
<dbReference type="Proteomes" id="UP001295444">
    <property type="component" value="Chromosome 04"/>
</dbReference>
<gene>
    <name evidence="1" type="ORF">PECUL_23A017106</name>
</gene>